<organism evidence="1 2">
    <name type="scientific">Stenotrophomonas maltophilia</name>
    <name type="common">Pseudomonas maltophilia</name>
    <name type="synonym">Xanthomonas maltophilia</name>
    <dbReference type="NCBI Taxonomy" id="40324"/>
    <lineage>
        <taxon>Bacteria</taxon>
        <taxon>Pseudomonadati</taxon>
        <taxon>Pseudomonadota</taxon>
        <taxon>Gammaproteobacteria</taxon>
        <taxon>Lysobacterales</taxon>
        <taxon>Lysobacteraceae</taxon>
        <taxon>Stenotrophomonas</taxon>
        <taxon>Stenotrophomonas maltophilia group</taxon>
    </lineage>
</organism>
<dbReference type="Gene3D" id="3.10.180.10">
    <property type="entry name" value="2,3-Dihydroxybiphenyl 1,2-Dioxygenase, domain 1"/>
    <property type="match status" value="1"/>
</dbReference>
<dbReference type="CDD" id="cd06587">
    <property type="entry name" value="VOC"/>
    <property type="match status" value="1"/>
</dbReference>
<comment type="caution">
    <text evidence="1">The sequence shown here is derived from an EMBL/GenBank/DDBJ whole genome shotgun (WGS) entry which is preliminary data.</text>
</comment>
<evidence type="ECO:0000313" key="2">
    <source>
        <dbReference type="Proteomes" id="UP000487117"/>
    </source>
</evidence>
<dbReference type="SUPFAM" id="SSF54593">
    <property type="entry name" value="Glyoxalase/Bleomycin resistance protein/Dihydroxybiphenyl dioxygenase"/>
    <property type="match status" value="1"/>
</dbReference>
<proteinExistence type="predicted"/>
<dbReference type="AlphaFoldDB" id="A0A7V8JLK7"/>
<evidence type="ECO:0000313" key="1">
    <source>
        <dbReference type="EMBL" id="KAF1015228.1"/>
    </source>
</evidence>
<name>A0A7V8JLK7_STEMA</name>
<protein>
    <recommendedName>
        <fullName evidence="3">VOC domain-containing protein</fullName>
    </recommendedName>
</protein>
<accession>A0A7V8JLK7</accession>
<evidence type="ECO:0008006" key="3">
    <source>
        <dbReference type="Google" id="ProtNLM"/>
    </source>
</evidence>
<sequence length="223" mass="23726">MLILELSLPVSDVAATARYFREVLQQPVEGNAVTIGWSTITLVPAGALPVGGVHLAFNVPDNRFAEATAWLRERAPLQTNPEGIDYFALESNWQSQSVYFTGPNGMVLELIGRQPLPDGQHSGAFHGSELTSLSEVGLPSTDVDALRQRLEADFGLQSLSPPSPQFAPMGDDEGLLIVVDAARRWLPEGKDLPAARGLQVHLGGVSAGAGLADTAHGWQLQAA</sequence>
<dbReference type="Proteomes" id="UP000487117">
    <property type="component" value="Unassembled WGS sequence"/>
</dbReference>
<reference evidence="2" key="1">
    <citation type="journal article" date="2020" name="MBio">
        <title>Horizontal gene transfer to a defensive symbiont with a reduced genome amongst a multipartite beetle microbiome.</title>
        <authorList>
            <person name="Waterworth S.C."/>
            <person name="Florez L.V."/>
            <person name="Rees E.R."/>
            <person name="Hertweck C."/>
            <person name="Kaltenpoth M."/>
            <person name="Kwan J.C."/>
        </authorList>
    </citation>
    <scope>NUCLEOTIDE SEQUENCE [LARGE SCALE GENOMIC DNA]</scope>
</reference>
<dbReference type="InterPro" id="IPR029068">
    <property type="entry name" value="Glyas_Bleomycin-R_OHBP_Dase"/>
</dbReference>
<gene>
    <name evidence="1" type="ORF">GAK31_02718</name>
</gene>
<dbReference type="EMBL" id="WNDS01000003">
    <property type="protein sequence ID" value="KAF1015228.1"/>
    <property type="molecule type" value="Genomic_DNA"/>
</dbReference>